<dbReference type="Proteomes" id="UP000748752">
    <property type="component" value="Unassembled WGS sequence"/>
</dbReference>
<evidence type="ECO:0000313" key="1">
    <source>
        <dbReference type="EMBL" id="MBK1632350.1"/>
    </source>
</evidence>
<sequence>MQVRRLRGWSARSTYYLAKVICGQLVAGDTYEQLCPVIGIHLLDFDLFSAAEHRDQALWCFEMRDAQRPSVRLGSELQLNIVELKKAERLGKLPPALSAWITLFEHWQEEDSMSNITDADTRRAYDKLKSLSADDEARRLAFVRERALHDEAQLLLEAREEGHDNAQRQIAINMIRQTSLDDAGISAITGLSPEQIAELRRQR</sequence>
<evidence type="ECO:0000313" key="2">
    <source>
        <dbReference type="Proteomes" id="UP000748752"/>
    </source>
</evidence>
<accession>A0ABS1CKC7</accession>
<name>A0ABS1CKC7_9GAMM</name>
<proteinExistence type="predicted"/>
<dbReference type="Pfam" id="PF12784">
    <property type="entry name" value="PDDEXK_2"/>
    <property type="match status" value="1"/>
</dbReference>
<dbReference type="PANTHER" id="PTHR41317:SF1">
    <property type="entry name" value="PD-(D_E)XK NUCLEASE FAMILY TRANSPOSASE"/>
    <property type="match status" value="1"/>
</dbReference>
<keyword evidence="2" id="KW-1185">Reference proteome</keyword>
<reference evidence="1 2" key="1">
    <citation type="journal article" date="2020" name="Microorganisms">
        <title>Osmotic Adaptation and Compatible Solute Biosynthesis of Phototrophic Bacteria as Revealed from Genome Analyses.</title>
        <authorList>
            <person name="Imhoff J.F."/>
            <person name="Rahn T."/>
            <person name="Kunzel S."/>
            <person name="Keller A."/>
            <person name="Neulinger S.C."/>
        </authorList>
    </citation>
    <scope>NUCLEOTIDE SEQUENCE [LARGE SCALE GENOMIC DNA]</scope>
    <source>
        <strain evidence="1 2">DSM 6210</strain>
    </source>
</reference>
<evidence type="ECO:0008006" key="3">
    <source>
        <dbReference type="Google" id="ProtNLM"/>
    </source>
</evidence>
<dbReference type="PANTHER" id="PTHR41317">
    <property type="entry name" value="PD-(D_E)XK NUCLEASE FAMILY TRANSPOSASE"/>
    <property type="match status" value="1"/>
</dbReference>
<comment type="caution">
    <text evidence="1">The sequence shown here is derived from an EMBL/GenBank/DDBJ whole genome shotgun (WGS) entry which is preliminary data.</text>
</comment>
<dbReference type="EMBL" id="NRRV01000045">
    <property type="protein sequence ID" value="MBK1632350.1"/>
    <property type="molecule type" value="Genomic_DNA"/>
</dbReference>
<organism evidence="1 2">
    <name type="scientific">Thiohalocapsa halophila</name>
    <dbReference type="NCBI Taxonomy" id="69359"/>
    <lineage>
        <taxon>Bacteria</taxon>
        <taxon>Pseudomonadati</taxon>
        <taxon>Pseudomonadota</taxon>
        <taxon>Gammaproteobacteria</taxon>
        <taxon>Chromatiales</taxon>
        <taxon>Chromatiaceae</taxon>
        <taxon>Thiohalocapsa</taxon>
    </lineage>
</organism>
<protein>
    <recommendedName>
        <fullName evidence="3">Rpn family recombination-promoting nuclease/putative transposase</fullName>
    </recommendedName>
</protein>
<gene>
    <name evidence="1" type="ORF">CKO31_16725</name>
</gene>